<dbReference type="AlphaFoldDB" id="A0A4U1FDM4"/>
<keyword evidence="1 4" id="KW-0285">Flavoprotein</keyword>
<keyword evidence="2 4" id="KW-0274">FAD</keyword>
<keyword evidence="5" id="KW-1133">Transmembrane helix</keyword>
<keyword evidence="5" id="KW-0472">Membrane</keyword>
<dbReference type="EMBL" id="RWIC01000200">
    <property type="protein sequence ID" value="TKC47664.1"/>
    <property type="molecule type" value="Genomic_DNA"/>
</dbReference>
<evidence type="ECO:0000313" key="9">
    <source>
        <dbReference type="Proteomes" id="UP000694561"/>
    </source>
</evidence>
<dbReference type="GO" id="GO:0050661">
    <property type="term" value="F:NADP binding"/>
    <property type="evidence" value="ECO:0007669"/>
    <property type="project" value="InterPro"/>
</dbReference>
<keyword evidence="4" id="KW-0503">Monooxygenase</keyword>
<sequence>MEYLRMYVKPFHLLKHIRFLVFLSTRRGAWIWNWVWDYGMPMDIVLFTHFNSVVNQVYPTFLINRWAENKLNAHFNHDVYGLLPQHRYVLGFFKNNFAPAFWIFGEIFNQCLEEIVHGEMEVLVFSPSGFRFLNNPCDTRRVRCKDYVDEIASEIGVKPNLFSLFLWDPKLALEIFFGPCTPYQYYLQGPGKWAGAQGAILTQREQIIKPLRTRTLTCDQAPYSVPFWLKSVCVALLFFVLSLVIIKG</sequence>
<dbReference type="Proteomes" id="UP000308365">
    <property type="component" value="Unassembled WGS sequence"/>
</dbReference>
<dbReference type="Ensembl" id="ENSMMNT00015005385.1">
    <property type="protein sequence ID" value="ENSMMNP00015004903.1"/>
    <property type="gene ID" value="ENSMMNG00015003712.1"/>
</dbReference>
<dbReference type="Proteomes" id="UP000694561">
    <property type="component" value="Unplaced"/>
</dbReference>
<accession>A0A4U1FDM4</accession>
<keyword evidence="9" id="KW-1185">Reference proteome</keyword>
<protein>
    <recommendedName>
        <fullName evidence="4">Flavin-containing monooxygenase</fullName>
        <ecNumber evidence="4">1.-.-.-</ecNumber>
    </recommendedName>
</protein>
<reference evidence="7" key="3">
    <citation type="submission" date="2025-05" db="UniProtKB">
        <authorList>
            <consortium name="Ensembl"/>
        </authorList>
    </citation>
    <scope>IDENTIFICATION</scope>
</reference>
<evidence type="ECO:0000313" key="6">
    <source>
        <dbReference type="EMBL" id="TKC47664.1"/>
    </source>
</evidence>
<dbReference type="GO" id="GO:0050660">
    <property type="term" value="F:flavin adenine dinucleotide binding"/>
    <property type="evidence" value="ECO:0007669"/>
    <property type="project" value="InterPro"/>
</dbReference>
<keyword evidence="5" id="KW-0812">Transmembrane</keyword>
<dbReference type="EC" id="1.-.-.-" evidence="4"/>
<evidence type="ECO:0000256" key="5">
    <source>
        <dbReference type="SAM" id="Phobius"/>
    </source>
</evidence>
<evidence type="ECO:0000256" key="1">
    <source>
        <dbReference type="ARBA" id="ARBA00022630"/>
    </source>
</evidence>
<evidence type="ECO:0000256" key="3">
    <source>
        <dbReference type="ARBA" id="ARBA00023002"/>
    </source>
</evidence>
<reference evidence="6" key="2">
    <citation type="journal article" date="2019" name="IScience">
        <title>Narwhal Genome Reveals Long-Term Low Genetic Diversity despite Current Large Abundance Size.</title>
        <authorList>
            <person name="Westbury M.V."/>
            <person name="Petersen B."/>
            <person name="Garde E."/>
            <person name="Heide-Jorgensen M.P."/>
            <person name="Lorenzen E.D."/>
        </authorList>
    </citation>
    <scope>NUCLEOTIDE SEQUENCE</scope>
    <source>
        <strain evidence="6">MVW</strain>
        <tissue evidence="6">Liver</tissue>
    </source>
</reference>
<evidence type="ECO:0000313" key="8">
    <source>
        <dbReference type="Proteomes" id="UP000308365"/>
    </source>
</evidence>
<comment type="similarity">
    <text evidence="4">Belongs to the FMO family.</text>
</comment>
<evidence type="ECO:0000256" key="2">
    <source>
        <dbReference type="ARBA" id="ARBA00022827"/>
    </source>
</evidence>
<keyword evidence="3 4" id="KW-0560">Oxidoreductase</keyword>
<organism evidence="6 8">
    <name type="scientific">Monodon monoceros</name>
    <name type="common">Narwhal</name>
    <name type="synonym">Ceratodon monodon</name>
    <dbReference type="NCBI Taxonomy" id="40151"/>
    <lineage>
        <taxon>Eukaryota</taxon>
        <taxon>Metazoa</taxon>
        <taxon>Chordata</taxon>
        <taxon>Craniata</taxon>
        <taxon>Vertebrata</taxon>
        <taxon>Euteleostomi</taxon>
        <taxon>Mammalia</taxon>
        <taxon>Eutheria</taxon>
        <taxon>Laurasiatheria</taxon>
        <taxon>Artiodactyla</taxon>
        <taxon>Whippomorpha</taxon>
        <taxon>Cetacea</taxon>
        <taxon>Odontoceti</taxon>
        <taxon>Monodontidae</taxon>
        <taxon>Monodon</taxon>
    </lineage>
</organism>
<evidence type="ECO:0000313" key="7">
    <source>
        <dbReference type="Ensembl" id="ENSMMNP00015004903.1"/>
    </source>
</evidence>
<gene>
    <name evidence="6" type="ORF">EI555_006949</name>
</gene>
<dbReference type="InterPro" id="IPR020946">
    <property type="entry name" value="Flavin_mOase-like"/>
</dbReference>
<comment type="cofactor">
    <cofactor evidence="4">
        <name>FAD</name>
        <dbReference type="ChEBI" id="CHEBI:57692"/>
    </cofactor>
</comment>
<proteinExistence type="inferred from homology"/>
<dbReference type="Pfam" id="PF00743">
    <property type="entry name" value="FMO-like"/>
    <property type="match status" value="2"/>
</dbReference>
<dbReference type="PANTHER" id="PTHR23023">
    <property type="entry name" value="DIMETHYLANILINE MONOOXYGENASE"/>
    <property type="match status" value="1"/>
</dbReference>
<name>A0A4U1FDM4_MONMO</name>
<reference evidence="8" key="1">
    <citation type="journal article" date="2019" name="IScience">
        <title>Narwhal Genome Reveals Long-Term Low Genetic Diversity despite Current Large Abundance Size.</title>
        <authorList>
            <person name="Westbury M.V."/>
            <person name="Petersen B."/>
            <person name="Garde E."/>
            <person name="Heide-Jorgensen M.P."/>
            <person name="Lorenzen E.D."/>
        </authorList>
    </citation>
    <scope>NUCLEOTIDE SEQUENCE [LARGE SCALE GENOMIC DNA]</scope>
</reference>
<dbReference type="GeneTree" id="ENSGT00940000162904"/>
<feature type="transmembrane region" description="Helical" evidence="5">
    <location>
        <begin position="227"/>
        <end position="246"/>
    </location>
</feature>
<evidence type="ECO:0000256" key="4">
    <source>
        <dbReference type="RuleBase" id="RU361177"/>
    </source>
</evidence>
<dbReference type="InterPro" id="IPR050346">
    <property type="entry name" value="FMO-like"/>
</dbReference>
<dbReference type="GO" id="GO:0004499">
    <property type="term" value="F:N,N-dimethylaniline monooxygenase activity"/>
    <property type="evidence" value="ECO:0007669"/>
    <property type="project" value="InterPro"/>
</dbReference>